<evidence type="ECO:0000313" key="11">
    <source>
        <dbReference type="Proteomes" id="UP000036403"/>
    </source>
</evidence>
<proteinExistence type="predicted"/>
<dbReference type="PROSITE" id="PS50878">
    <property type="entry name" value="RT_POL"/>
    <property type="match status" value="1"/>
</dbReference>
<dbReference type="CDD" id="cd09274">
    <property type="entry name" value="RNase_HI_RT_Ty3"/>
    <property type="match status" value="1"/>
</dbReference>
<dbReference type="Pfam" id="PF17921">
    <property type="entry name" value="Integrase_H2C2"/>
    <property type="match status" value="1"/>
</dbReference>
<dbReference type="InterPro" id="IPR043502">
    <property type="entry name" value="DNA/RNA_pol_sf"/>
</dbReference>
<dbReference type="Gene3D" id="1.10.340.70">
    <property type="match status" value="1"/>
</dbReference>
<dbReference type="GO" id="GO:0004519">
    <property type="term" value="F:endonuclease activity"/>
    <property type="evidence" value="ECO:0007669"/>
    <property type="project" value="UniProtKB-KW"/>
</dbReference>
<dbReference type="FunFam" id="3.10.20.370:FF:000001">
    <property type="entry name" value="Retrovirus-related Pol polyprotein from transposon 17.6-like protein"/>
    <property type="match status" value="1"/>
</dbReference>
<feature type="non-terminal residue" evidence="10">
    <location>
        <position position="821"/>
    </location>
</feature>
<evidence type="ECO:0000256" key="7">
    <source>
        <dbReference type="ARBA" id="ARBA00022918"/>
    </source>
</evidence>
<dbReference type="GO" id="GO:0003676">
    <property type="term" value="F:nucleic acid binding"/>
    <property type="evidence" value="ECO:0007669"/>
    <property type="project" value="InterPro"/>
</dbReference>
<dbReference type="InterPro" id="IPR001584">
    <property type="entry name" value="Integrase_cat-core"/>
</dbReference>
<dbReference type="FunFam" id="3.30.70.270:FF:000020">
    <property type="entry name" value="Transposon Tf2-6 polyprotein-like Protein"/>
    <property type="match status" value="1"/>
</dbReference>
<keyword evidence="2" id="KW-0808">Transferase</keyword>
<evidence type="ECO:0000256" key="4">
    <source>
        <dbReference type="ARBA" id="ARBA00022722"/>
    </source>
</evidence>
<feature type="domain" description="Integrase catalytic" evidence="9">
    <location>
        <begin position="601"/>
        <end position="769"/>
    </location>
</feature>
<protein>
    <recommendedName>
        <fullName evidence="1">RNA-directed DNA polymerase</fullName>
        <ecNumber evidence="1">2.7.7.49</ecNumber>
    </recommendedName>
</protein>
<keyword evidence="6" id="KW-0378">Hydrolase</keyword>
<comment type="caution">
    <text evidence="10">The sequence shown here is derived from an EMBL/GenBank/DDBJ whole genome shotgun (WGS) entry which is preliminary data.</text>
</comment>
<dbReference type="PaxDb" id="67767-A0A0J7KCK2"/>
<dbReference type="FunFam" id="3.30.70.270:FF:000003">
    <property type="entry name" value="Transposon Ty3-G Gag-Pol polyprotein"/>
    <property type="match status" value="1"/>
</dbReference>
<evidence type="ECO:0000259" key="9">
    <source>
        <dbReference type="PROSITE" id="PS50994"/>
    </source>
</evidence>
<dbReference type="GO" id="GO:0003964">
    <property type="term" value="F:RNA-directed DNA polymerase activity"/>
    <property type="evidence" value="ECO:0007669"/>
    <property type="project" value="UniProtKB-KW"/>
</dbReference>
<dbReference type="InterPro" id="IPR041588">
    <property type="entry name" value="Integrase_H2C2"/>
</dbReference>
<dbReference type="Pfam" id="PF00665">
    <property type="entry name" value="rve"/>
    <property type="match status" value="1"/>
</dbReference>
<dbReference type="GO" id="GO:0015074">
    <property type="term" value="P:DNA integration"/>
    <property type="evidence" value="ECO:0007669"/>
    <property type="project" value="InterPro"/>
</dbReference>
<dbReference type="EC" id="2.7.7.49" evidence="1"/>
<dbReference type="PANTHER" id="PTHR37984">
    <property type="entry name" value="PROTEIN CBG26694"/>
    <property type="match status" value="1"/>
</dbReference>
<dbReference type="InterPro" id="IPR036397">
    <property type="entry name" value="RNaseH_sf"/>
</dbReference>
<dbReference type="PROSITE" id="PS50994">
    <property type="entry name" value="INTEGRASE"/>
    <property type="match status" value="1"/>
</dbReference>
<dbReference type="EMBL" id="LBMM01009651">
    <property type="protein sequence ID" value="KMQ87964.1"/>
    <property type="molecule type" value="Genomic_DNA"/>
</dbReference>
<dbReference type="PANTHER" id="PTHR37984:SF5">
    <property type="entry name" value="PROTEIN NYNRIN-LIKE"/>
    <property type="match status" value="1"/>
</dbReference>
<reference evidence="10 11" key="1">
    <citation type="submission" date="2015-04" db="EMBL/GenBank/DDBJ databases">
        <title>Lasius niger genome sequencing.</title>
        <authorList>
            <person name="Konorov E.A."/>
            <person name="Nikitin M.A."/>
            <person name="Kirill M.V."/>
            <person name="Chang P."/>
        </authorList>
    </citation>
    <scope>NUCLEOTIDE SEQUENCE [LARGE SCALE GENOMIC DNA]</scope>
    <source>
        <tissue evidence="10">Whole</tissue>
    </source>
</reference>
<dbReference type="SUPFAM" id="SSF53098">
    <property type="entry name" value="Ribonuclease H-like"/>
    <property type="match status" value="1"/>
</dbReference>
<gene>
    <name evidence="10" type="ORF">RF55_12624</name>
</gene>
<accession>A0A0J7KCK2</accession>
<dbReference type="FunFam" id="3.30.420.10:FF:000032">
    <property type="entry name" value="Retrovirus-related Pol polyprotein from transposon 297-like Protein"/>
    <property type="match status" value="1"/>
</dbReference>
<keyword evidence="3" id="KW-0548">Nucleotidyltransferase</keyword>
<dbReference type="STRING" id="67767.A0A0J7KCK2"/>
<organism evidence="10 11">
    <name type="scientific">Lasius niger</name>
    <name type="common">Black garden ant</name>
    <dbReference type="NCBI Taxonomy" id="67767"/>
    <lineage>
        <taxon>Eukaryota</taxon>
        <taxon>Metazoa</taxon>
        <taxon>Ecdysozoa</taxon>
        <taxon>Arthropoda</taxon>
        <taxon>Hexapoda</taxon>
        <taxon>Insecta</taxon>
        <taxon>Pterygota</taxon>
        <taxon>Neoptera</taxon>
        <taxon>Endopterygota</taxon>
        <taxon>Hymenoptera</taxon>
        <taxon>Apocrita</taxon>
        <taxon>Aculeata</taxon>
        <taxon>Formicoidea</taxon>
        <taxon>Formicidae</taxon>
        <taxon>Formicinae</taxon>
        <taxon>Lasius</taxon>
        <taxon>Lasius</taxon>
    </lineage>
</organism>
<dbReference type="Pfam" id="PF17917">
    <property type="entry name" value="RT_RNaseH"/>
    <property type="match status" value="1"/>
</dbReference>
<dbReference type="AlphaFoldDB" id="A0A0J7KCK2"/>
<name>A0A0J7KCK2_LASNI</name>
<keyword evidence="7" id="KW-0695">RNA-directed DNA polymerase</keyword>
<dbReference type="Gene3D" id="3.30.420.10">
    <property type="entry name" value="Ribonuclease H-like superfamily/Ribonuclease H"/>
    <property type="match status" value="1"/>
</dbReference>
<dbReference type="OrthoDB" id="7701233at2759"/>
<dbReference type="FunFam" id="1.10.340.70:FF:000001">
    <property type="entry name" value="Retrovirus-related Pol polyprotein from transposon gypsy-like Protein"/>
    <property type="match status" value="1"/>
</dbReference>
<dbReference type="Gene3D" id="3.10.10.10">
    <property type="entry name" value="HIV Type 1 Reverse Transcriptase, subunit A, domain 1"/>
    <property type="match status" value="2"/>
</dbReference>
<evidence type="ECO:0000313" key="10">
    <source>
        <dbReference type="EMBL" id="KMQ87964.1"/>
    </source>
</evidence>
<dbReference type="InterPro" id="IPR041373">
    <property type="entry name" value="RT_RNaseH"/>
</dbReference>
<keyword evidence="5" id="KW-0255">Endonuclease</keyword>
<evidence type="ECO:0000259" key="8">
    <source>
        <dbReference type="PROSITE" id="PS50878"/>
    </source>
</evidence>
<keyword evidence="4" id="KW-0540">Nuclease</keyword>
<dbReference type="InterPro" id="IPR050951">
    <property type="entry name" value="Retrovirus_Pol_polyprotein"/>
</dbReference>
<evidence type="ECO:0000256" key="2">
    <source>
        <dbReference type="ARBA" id="ARBA00022679"/>
    </source>
</evidence>
<dbReference type="Proteomes" id="UP000036403">
    <property type="component" value="Unassembled WGS sequence"/>
</dbReference>
<evidence type="ECO:0000256" key="5">
    <source>
        <dbReference type="ARBA" id="ARBA00022759"/>
    </source>
</evidence>
<dbReference type="SUPFAM" id="SSF56672">
    <property type="entry name" value="DNA/RNA polymerases"/>
    <property type="match status" value="1"/>
</dbReference>
<evidence type="ECO:0000256" key="6">
    <source>
        <dbReference type="ARBA" id="ARBA00022801"/>
    </source>
</evidence>
<sequence length="821" mass="94891">MVSLPRQRIPVENCKLRYPTGEEIEIKFKVNVWISLEKIFESVLGISKQNPFCNLLCSRIECFEKKVPHFFRELFKKYSENLDSSEKEIFAEFLYEFQDVFSENIVAGNCGLIEHEINLTDCRPIKQAPRRIPISMRGEVNKNIEEMKTQGVIEESQSPWVSPAVLFTVMPFGLCNAPATFEKLMERVLQKLLSKVWLVYLDDVIIFSKDFKEIIRNLKEVFLRLRTANLKINPKKCVLFGKNVKYLGHVISEKGITTDPEKIIAVKNWPIPQNKKQIRSFLGFCSYYRKFVKGFSSIAKPLYNLTENLSKFEWKTDCQEAFDNLKQALTSSSVLSFPKENGMFILDTDVSNLGIGAVLSQKQNGIEKVIAYYSRTFNKTERNCVTRRELLAVVDSIKSFHHYLYGQSFLVRTDHASLKWLMSFKNLEGQLARWLERLQQYNFEIIYRKGQSHRNADGLSRRPCAEIDCKYCAKVELSDLAEEEKKISRILLEETTSEEWRRDQLEDPNLAIFVKGKEEGRRSLWQEVVARDSSAKVYWSYWDALILKNEAHDSSSGGHFGVNKTLGKIRKRFYWATCKTDVEDWCSTCKICVAKKGPAGKGKSPLQILNVGALFERVEMNVLGPLPKTVSGNRYLLVITDCFTKWVEAIPLKNIRAKQVAEAFVSQIVSRHGVPLELHTDQGRNFESKIFKELINLLGIRKTRTTALHPQSDGQVERQHQTIINYLAKFIAENQKDWDRWIPMYLLAYRTSKHEATGVTSSELYFAQDLRLPLDLLRGCPPELRDENSAGDYVNKLKKKLEEIYVDTRQRLEIKSSRAKS</sequence>
<dbReference type="InterPro" id="IPR043128">
    <property type="entry name" value="Rev_trsase/Diguanyl_cyclase"/>
</dbReference>
<feature type="domain" description="Reverse transcriptase" evidence="8">
    <location>
        <begin position="1"/>
        <end position="251"/>
    </location>
</feature>
<evidence type="ECO:0000256" key="1">
    <source>
        <dbReference type="ARBA" id="ARBA00012493"/>
    </source>
</evidence>
<dbReference type="InterPro" id="IPR000477">
    <property type="entry name" value="RT_dom"/>
</dbReference>
<dbReference type="CDD" id="cd01647">
    <property type="entry name" value="RT_LTR"/>
    <property type="match status" value="1"/>
</dbReference>
<dbReference type="GO" id="GO:0042575">
    <property type="term" value="C:DNA polymerase complex"/>
    <property type="evidence" value="ECO:0007669"/>
    <property type="project" value="UniProtKB-ARBA"/>
</dbReference>
<dbReference type="Gene3D" id="3.30.70.270">
    <property type="match status" value="2"/>
</dbReference>
<dbReference type="InterPro" id="IPR012337">
    <property type="entry name" value="RNaseH-like_sf"/>
</dbReference>
<evidence type="ECO:0000256" key="3">
    <source>
        <dbReference type="ARBA" id="ARBA00022695"/>
    </source>
</evidence>
<dbReference type="GO" id="GO:0016787">
    <property type="term" value="F:hydrolase activity"/>
    <property type="evidence" value="ECO:0007669"/>
    <property type="project" value="UniProtKB-KW"/>
</dbReference>
<keyword evidence="11" id="KW-1185">Reference proteome</keyword>
<dbReference type="Pfam" id="PF00078">
    <property type="entry name" value="RVT_1"/>
    <property type="match status" value="1"/>
</dbReference>
<dbReference type="Gene3D" id="3.10.20.370">
    <property type="match status" value="1"/>
</dbReference>